<keyword evidence="3" id="KW-0804">Transcription</keyword>
<dbReference type="InterPro" id="IPR001647">
    <property type="entry name" value="HTH_TetR"/>
</dbReference>
<dbReference type="PROSITE" id="PS50977">
    <property type="entry name" value="HTH_TETR_2"/>
    <property type="match status" value="1"/>
</dbReference>
<evidence type="ECO:0000256" key="3">
    <source>
        <dbReference type="ARBA" id="ARBA00023163"/>
    </source>
</evidence>
<dbReference type="SUPFAM" id="SSF46689">
    <property type="entry name" value="Homeodomain-like"/>
    <property type="match status" value="1"/>
</dbReference>
<evidence type="ECO:0000256" key="1">
    <source>
        <dbReference type="ARBA" id="ARBA00023015"/>
    </source>
</evidence>
<dbReference type="Gene3D" id="1.10.10.60">
    <property type="entry name" value="Homeodomain-like"/>
    <property type="match status" value="1"/>
</dbReference>
<accession>A0A418W169</accession>
<organism evidence="6 7">
    <name type="scientific">Azospirillum cavernae</name>
    <dbReference type="NCBI Taxonomy" id="2320860"/>
    <lineage>
        <taxon>Bacteria</taxon>
        <taxon>Pseudomonadati</taxon>
        <taxon>Pseudomonadota</taxon>
        <taxon>Alphaproteobacteria</taxon>
        <taxon>Rhodospirillales</taxon>
        <taxon>Azospirillaceae</taxon>
        <taxon>Azospirillum</taxon>
    </lineage>
</organism>
<comment type="caution">
    <text evidence="6">The sequence shown here is derived from an EMBL/GenBank/DDBJ whole genome shotgun (WGS) entry which is preliminary data.</text>
</comment>
<dbReference type="GO" id="GO:0003677">
    <property type="term" value="F:DNA binding"/>
    <property type="evidence" value="ECO:0007669"/>
    <property type="project" value="UniProtKB-UniRule"/>
</dbReference>
<dbReference type="Gene3D" id="1.10.357.10">
    <property type="entry name" value="Tetracycline Repressor, domain 2"/>
    <property type="match status" value="1"/>
</dbReference>
<proteinExistence type="predicted"/>
<dbReference type="InterPro" id="IPR009057">
    <property type="entry name" value="Homeodomain-like_sf"/>
</dbReference>
<keyword evidence="2 4" id="KW-0238">DNA-binding</keyword>
<dbReference type="EMBL" id="QYUL01000001">
    <property type="protein sequence ID" value="RJF83755.1"/>
    <property type="molecule type" value="Genomic_DNA"/>
</dbReference>
<evidence type="ECO:0000313" key="6">
    <source>
        <dbReference type="EMBL" id="RJF83755.1"/>
    </source>
</evidence>
<dbReference type="AlphaFoldDB" id="A0A418W169"/>
<feature type="domain" description="HTH tetR-type" evidence="5">
    <location>
        <begin position="21"/>
        <end position="81"/>
    </location>
</feature>
<protein>
    <submittedName>
        <fullName evidence="6">TetR/AcrR family transcriptional regulator</fullName>
    </submittedName>
</protein>
<evidence type="ECO:0000256" key="2">
    <source>
        <dbReference type="ARBA" id="ARBA00023125"/>
    </source>
</evidence>
<dbReference type="SUPFAM" id="SSF48498">
    <property type="entry name" value="Tetracyclin repressor-like, C-terminal domain"/>
    <property type="match status" value="1"/>
</dbReference>
<sequence>MLFHVTPWKEVVMATRVERKQASLLRILDAAAARLRTEGLMGAAIGLVMRDAKLTHGAFYSHFANKEELTAAAFRHALANNRTRWTTGPSGEHWPQRLTRLAKRYLTPAHRDDPANGCAFAAVASEAARSPAEFRRVFEAEMIQSLRAICGPTAAPSANPDPNGVDPTRHDEAIALLALCVGGVTLARAVEDGETSARVLAACQAAAARLANPEGATDSATRAVD</sequence>
<keyword evidence="1" id="KW-0805">Transcription regulation</keyword>
<evidence type="ECO:0000259" key="5">
    <source>
        <dbReference type="PROSITE" id="PS50977"/>
    </source>
</evidence>
<evidence type="ECO:0000256" key="4">
    <source>
        <dbReference type="PROSITE-ProRule" id="PRU00335"/>
    </source>
</evidence>
<dbReference type="InterPro" id="IPR036271">
    <property type="entry name" value="Tet_transcr_reg_TetR-rel_C_sf"/>
</dbReference>
<gene>
    <name evidence="6" type="ORF">D3877_03705</name>
</gene>
<dbReference type="PANTHER" id="PTHR47506:SF7">
    <property type="entry name" value="TRANSCRIPTIONAL REGULATORY PROTEIN"/>
    <property type="match status" value="1"/>
</dbReference>
<dbReference type="PRINTS" id="PR00455">
    <property type="entry name" value="HTHTETR"/>
</dbReference>
<dbReference type="PANTHER" id="PTHR47506">
    <property type="entry name" value="TRANSCRIPTIONAL REGULATORY PROTEIN"/>
    <property type="match status" value="1"/>
</dbReference>
<reference evidence="6 7" key="1">
    <citation type="submission" date="2018-09" db="EMBL/GenBank/DDBJ databases">
        <authorList>
            <person name="Zhu H."/>
        </authorList>
    </citation>
    <scope>NUCLEOTIDE SEQUENCE [LARGE SCALE GENOMIC DNA]</scope>
    <source>
        <strain evidence="6 7">K2W22B-5</strain>
    </source>
</reference>
<keyword evidence="7" id="KW-1185">Reference proteome</keyword>
<dbReference type="Proteomes" id="UP000283458">
    <property type="component" value="Unassembled WGS sequence"/>
</dbReference>
<dbReference type="Pfam" id="PF00440">
    <property type="entry name" value="TetR_N"/>
    <property type="match status" value="1"/>
</dbReference>
<feature type="DNA-binding region" description="H-T-H motif" evidence="4">
    <location>
        <begin position="44"/>
        <end position="63"/>
    </location>
</feature>
<name>A0A418W169_9PROT</name>
<evidence type="ECO:0000313" key="7">
    <source>
        <dbReference type="Proteomes" id="UP000283458"/>
    </source>
</evidence>